<evidence type="ECO:0000256" key="4">
    <source>
        <dbReference type="ARBA" id="ARBA00022475"/>
    </source>
</evidence>
<dbReference type="CDD" id="cd17323">
    <property type="entry name" value="MFS_Tpo1_MDR_like"/>
    <property type="match status" value="1"/>
</dbReference>
<evidence type="ECO:0000256" key="2">
    <source>
        <dbReference type="ARBA" id="ARBA00004236"/>
    </source>
</evidence>
<feature type="transmembrane region" description="Helical" evidence="8">
    <location>
        <begin position="203"/>
        <end position="224"/>
    </location>
</feature>
<accession>A0A8H6KB05</accession>
<dbReference type="InterPro" id="IPR036259">
    <property type="entry name" value="MFS_trans_sf"/>
</dbReference>
<feature type="transmembrane region" description="Helical" evidence="8">
    <location>
        <begin position="81"/>
        <end position="103"/>
    </location>
</feature>
<dbReference type="FunFam" id="1.20.1250.20:FF:000082">
    <property type="entry name" value="MFS multidrug transporter, putative"/>
    <property type="match status" value="1"/>
</dbReference>
<dbReference type="Gene3D" id="1.20.1250.20">
    <property type="entry name" value="MFS general substrate transporter like domains"/>
    <property type="match status" value="1"/>
</dbReference>
<evidence type="ECO:0000313" key="10">
    <source>
        <dbReference type="EMBL" id="KAF6827721.1"/>
    </source>
</evidence>
<dbReference type="PANTHER" id="PTHR23502">
    <property type="entry name" value="MAJOR FACILITATOR SUPERFAMILY"/>
    <property type="match status" value="1"/>
</dbReference>
<keyword evidence="5 8" id="KW-0812">Transmembrane</keyword>
<feature type="transmembrane region" description="Helical" evidence="8">
    <location>
        <begin position="174"/>
        <end position="197"/>
    </location>
</feature>
<protein>
    <submittedName>
        <fullName evidence="10">Major facilitator superfamily transporter</fullName>
    </submittedName>
</protein>
<reference evidence="10" key="1">
    <citation type="journal article" date="2020" name="Phytopathology">
        <title>Genome Sequence Resources of Colletotrichum truncatum, C. plurivorum, C. musicola, and C. sojae: Four Species Pathogenic to Soybean (Glycine max).</title>
        <authorList>
            <person name="Rogerio F."/>
            <person name="Boufleur T.R."/>
            <person name="Ciampi-Guillardi M."/>
            <person name="Sukno S.A."/>
            <person name="Thon M.R."/>
            <person name="Massola Junior N.S."/>
            <person name="Baroncelli R."/>
        </authorList>
    </citation>
    <scope>NUCLEOTIDE SEQUENCE</scope>
    <source>
        <strain evidence="10">LFN00145</strain>
    </source>
</reference>
<evidence type="ECO:0000256" key="6">
    <source>
        <dbReference type="ARBA" id="ARBA00022989"/>
    </source>
</evidence>
<evidence type="ECO:0000256" key="5">
    <source>
        <dbReference type="ARBA" id="ARBA00022692"/>
    </source>
</evidence>
<dbReference type="GO" id="GO:0005886">
    <property type="term" value="C:plasma membrane"/>
    <property type="evidence" value="ECO:0007669"/>
    <property type="project" value="UniProtKB-SubCell"/>
</dbReference>
<comment type="caution">
    <text evidence="10">The sequence shown here is derived from an EMBL/GenBank/DDBJ whole genome shotgun (WGS) entry which is preliminary data.</text>
</comment>
<feature type="transmembrane region" description="Helical" evidence="8">
    <location>
        <begin position="317"/>
        <end position="337"/>
    </location>
</feature>
<evidence type="ECO:0000259" key="9">
    <source>
        <dbReference type="PROSITE" id="PS50850"/>
    </source>
</evidence>
<name>A0A8H6KB05_9PEZI</name>
<dbReference type="PANTHER" id="PTHR23502:SF7">
    <property type="entry name" value="DRUG_PROTON ANTIPORTER YHK8-RELATED"/>
    <property type="match status" value="1"/>
</dbReference>
<sequence length="449" mass="48697">METDKKSSPPDPEAMPEVELPPQVEAAWGDNNSDPAYPRNFTCTKKWTIITVLSIAIFGVTSASSVYTSTYDQMEAAFGNARLVSTAGLSVFVLGLAFGPLLFSPLSEFYGRRPMYLVAWTFHLLWIIPQAVAPNVATLIVGRFLEGFSGSCFLAVSAGTVHDLFSKQQLRHPMALFTVSPFLGPCIGPLIGGLINYNLHWRWTYYVLIIWTFVMLLAIVVLVPETSHSILLQKRTRKLAAASLEGRCKTSTATPKSSVAAAVGRSLATPFKLLVLEPMCLALCMYSAILLGILYLFFGAFPLVFSHNYRFNQWQSGFSFLGIGVGLVLGVLADLQWRGAWERMIARMVGGISSSLAATFGEGAATAEPEVRLIPATIGAPIASVGLFVFAWTSIPDVHWTVPIIGSTVFGVGYFLIFAGIFTFLVDAYPQFAASALGANTFIRCLLAG</sequence>
<gene>
    <name evidence="10" type="ORF">CPLU01_08926</name>
</gene>
<feature type="transmembrane region" description="Helical" evidence="8">
    <location>
        <begin position="280"/>
        <end position="305"/>
    </location>
</feature>
<organism evidence="10 11">
    <name type="scientific">Colletotrichum plurivorum</name>
    <dbReference type="NCBI Taxonomy" id="2175906"/>
    <lineage>
        <taxon>Eukaryota</taxon>
        <taxon>Fungi</taxon>
        <taxon>Dikarya</taxon>
        <taxon>Ascomycota</taxon>
        <taxon>Pezizomycotina</taxon>
        <taxon>Sordariomycetes</taxon>
        <taxon>Hypocreomycetidae</taxon>
        <taxon>Glomerellales</taxon>
        <taxon>Glomerellaceae</taxon>
        <taxon>Colletotrichum</taxon>
        <taxon>Colletotrichum orchidearum species complex</taxon>
    </lineage>
</organism>
<keyword evidence="11" id="KW-1185">Reference proteome</keyword>
<dbReference type="EMBL" id="WIGO01000133">
    <property type="protein sequence ID" value="KAF6827721.1"/>
    <property type="molecule type" value="Genomic_DNA"/>
</dbReference>
<dbReference type="GO" id="GO:0022857">
    <property type="term" value="F:transmembrane transporter activity"/>
    <property type="evidence" value="ECO:0007669"/>
    <property type="project" value="InterPro"/>
</dbReference>
<comment type="similarity">
    <text evidence="3">Belongs to the major facilitator superfamily.</text>
</comment>
<dbReference type="PROSITE" id="PS50850">
    <property type="entry name" value="MFS"/>
    <property type="match status" value="1"/>
</dbReference>
<keyword evidence="6 8" id="KW-1133">Transmembrane helix</keyword>
<comment type="subcellular location">
    <subcellularLocation>
        <location evidence="2">Cell membrane</location>
    </subcellularLocation>
    <subcellularLocation>
        <location evidence="1">Membrane</location>
        <topology evidence="1">Multi-pass membrane protein</topology>
    </subcellularLocation>
</comment>
<evidence type="ECO:0000256" key="3">
    <source>
        <dbReference type="ARBA" id="ARBA00008335"/>
    </source>
</evidence>
<evidence type="ECO:0000256" key="8">
    <source>
        <dbReference type="SAM" id="Phobius"/>
    </source>
</evidence>
<evidence type="ECO:0000313" key="11">
    <source>
        <dbReference type="Proteomes" id="UP000654918"/>
    </source>
</evidence>
<feature type="transmembrane region" description="Helical" evidence="8">
    <location>
        <begin position="47"/>
        <end position="69"/>
    </location>
</feature>
<dbReference type="AlphaFoldDB" id="A0A8H6KB05"/>
<dbReference type="Pfam" id="PF07690">
    <property type="entry name" value="MFS_1"/>
    <property type="match status" value="1"/>
</dbReference>
<feature type="domain" description="Major facilitator superfamily (MFS) profile" evidence="9">
    <location>
        <begin position="49"/>
        <end position="449"/>
    </location>
</feature>
<keyword evidence="4" id="KW-1003">Cell membrane</keyword>
<feature type="transmembrane region" description="Helical" evidence="8">
    <location>
        <begin position="115"/>
        <end position="132"/>
    </location>
</feature>
<keyword evidence="7 8" id="KW-0472">Membrane</keyword>
<feature type="transmembrane region" description="Helical" evidence="8">
    <location>
        <begin position="400"/>
        <end position="422"/>
    </location>
</feature>
<proteinExistence type="inferred from homology"/>
<dbReference type="Proteomes" id="UP000654918">
    <property type="component" value="Unassembled WGS sequence"/>
</dbReference>
<dbReference type="InterPro" id="IPR020846">
    <property type="entry name" value="MFS_dom"/>
</dbReference>
<evidence type="ECO:0000256" key="1">
    <source>
        <dbReference type="ARBA" id="ARBA00004141"/>
    </source>
</evidence>
<dbReference type="SUPFAM" id="SSF103473">
    <property type="entry name" value="MFS general substrate transporter"/>
    <property type="match status" value="1"/>
</dbReference>
<feature type="transmembrane region" description="Helical" evidence="8">
    <location>
        <begin position="373"/>
        <end position="393"/>
    </location>
</feature>
<dbReference type="InterPro" id="IPR011701">
    <property type="entry name" value="MFS"/>
</dbReference>
<evidence type="ECO:0000256" key="7">
    <source>
        <dbReference type="ARBA" id="ARBA00023136"/>
    </source>
</evidence>